<dbReference type="PANTHER" id="PTHR11559">
    <property type="entry name" value="CARBOXYLESTERASE"/>
    <property type="match status" value="1"/>
</dbReference>
<evidence type="ECO:0000256" key="3">
    <source>
        <dbReference type="RuleBase" id="RU361235"/>
    </source>
</evidence>
<name>A0AA40D4F2_9PEZI</name>
<evidence type="ECO:0000313" key="5">
    <source>
        <dbReference type="EMBL" id="KAK0661327.1"/>
    </source>
</evidence>
<dbReference type="Pfam" id="PF00135">
    <property type="entry name" value="COesterase"/>
    <property type="match status" value="1"/>
</dbReference>
<dbReference type="InterPro" id="IPR019826">
    <property type="entry name" value="Carboxylesterase_B_AS"/>
</dbReference>
<dbReference type="EMBL" id="JAUJDW010000008">
    <property type="protein sequence ID" value="KAK0661327.1"/>
    <property type="molecule type" value="Genomic_DNA"/>
</dbReference>
<evidence type="ECO:0000259" key="4">
    <source>
        <dbReference type="Pfam" id="PF00135"/>
    </source>
</evidence>
<evidence type="ECO:0000256" key="2">
    <source>
        <dbReference type="ARBA" id="ARBA00022801"/>
    </source>
</evidence>
<dbReference type="Gene3D" id="3.40.50.1820">
    <property type="entry name" value="alpha/beta hydrolase"/>
    <property type="match status" value="1"/>
</dbReference>
<feature type="domain" description="Carboxylesterase type B" evidence="4">
    <location>
        <begin position="4"/>
        <end position="236"/>
    </location>
</feature>
<protein>
    <recommendedName>
        <fullName evidence="3">Carboxylic ester hydrolase</fullName>
        <ecNumber evidence="3">3.1.1.-</ecNumber>
    </recommendedName>
</protein>
<dbReference type="Proteomes" id="UP001175001">
    <property type="component" value="Unassembled WGS sequence"/>
</dbReference>
<dbReference type="InterPro" id="IPR002018">
    <property type="entry name" value="CarbesteraseB"/>
</dbReference>
<evidence type="ECO:0000256" key="1">
    <source>
        <dbReference type="ARBA" id="ARBA00005964"/>
    </source>
</evidence>
<dbReference type="SUPFAM" id="SSF53474">
    <property type="entry name" value="alpha/beta-Hydrolases"/>
    <property type="match status" value="1"/>
</dbReference>
<dbReference type="EC" id="3.1.1.-" evidence="3"/>
<dbReference type="PROSITE" id="PS00122">
    <property type="entry name" value="CARBOXYLESTERASE_B_1"/>
    <property type="match status" value="1"/>
</dbReference>
<keyword evidence="2 3" id="KW-0378">Hydrolase</keyword>
<gene>
    <name evidence="5" type="primary">LIP5</name>
    <name evidence="5" type="ORF">DIS24_g2524</name>
</gene>
<dbReference type="AlphaFoldDB" id="A0AA40D4F2"/>
<keyword evidence="6" id="KW-1185">Reference proteome</keyword>
<comment type="similarity">
    <text evidence="1 3">Belongs to the type-B carboxylesterase/lipase family.</text>
</comment>
<proteinExistence type="inferred from homology"/>
<dbReference type="InterPro" id="IPR050309">
    <property type="entry name" value="Type-B_Carboxylest/Lipase"/>
</dbReference>
<dbReference type="InterPro" id="IPR029058">
    <property type="entry name" value="AB_hydrolase_fold"/>
</dbReference>
<organism evidence="5 6">
    <name type="scientific">Lasiodiplodia hormozganensis</name>
    <dbReference type="NCBI Taxonomy" id="869390"/>
    <lineage>
        <taxon>Eukaryota</taxon>
        <taxon>Fungi</taxon>
        <taxon>Dikarya</taxon>
        <taxon>Ascomycota</taxon>
        <taxon>Pezizomycotina</taxon>
        <taxon>Dothideomycetes</taxon>
        <taxon>Dothideomycetes incertae sedis</taxon>
        <taxon>Botryosphaeriales</taxon>
        <taxon>Botryosphaeriaceae</taxon>
        <taxon>Lasiodiplodia</taxon>
    </lineage>
</organism>
<accession>A0AA40D4F2</accession>
<dbReference type="GO" id="GO:0016787">
    <property type="term" value="F:hydrolase activity"/>
    <property type="evidence" value="ECO:0007669"/>
    <property type="project" value="UniProtKB-KW"/>
</dbReference>
<reference evidence="5" key="1">
    <citation type="submission" date="2023-06" db="EMBL/GenBank/DDBJ databases">
        <title>Multi-omics analyses reveal the molecular pathogenesis toolkit of Lasiodiplodia hormozganensis, a cross-kingdom pathogen.</title>
        <authorList>
            <person name="Felix C."/>
            <person name="Meneses R."/>
            <person name="Goncalves M.F.M."/>
            <person name="Tilleman L."/>
            <person name="Duarte A.S."/>
            <person name="Jorrin-Novo J.V."/>
            <person name="Van De Peer Y."/>
            <person name="Deforce D."/>
            <person name="Van Nieuwerburgh F."/>
            <person name="Esteves A.C."/>
            <person name="Alves A."/>
        </authorList>
    </citation>
    <scope>NUCLEOTIDE SEQUENCE</scope>
    <source>
        <strain evidence="5">CBS 339.90</strain>
    </source>
</reference>
<evidence type="ECO:0000313" key="6">
    <source>
        <dbReference type="Proteomes" id="UP001175001"/>
    </source>
</evidence>
<comment type="caution">
    <text evidence="5">The sequence shown here is derived from an EMBL/GenBank/DDBJ whole genome shotgun (WGS) entry which is preliminary data.</text>
</comment>
<sequence>MNSTQEKLPVFIWIHGGGLQSGSSSVPYQQPPPWIQRSKAHIVVALQYRLNIFGFPNAAGLNQTNLGLMDQRMGIEWVRDNIASFGGDRDNMILWGQSSGAASTDALNFAFPQDPIVKGFIQDSGSALIPVGQALVTEDPTHSNFTFVAEHVGCTDPAKQLSCMRALPAQTIVDFMANYTNAGTMPPLNFIGTPDDRWVFADYASRYARGQLSRAPAVYGSNVAEGNLAAPFPRDPQHEGPDAAVALAATLSGFQCPDANSAGNRSAVRGGDAGDLKTYRYLYAGNFSDISPLFWEGAYHAAELPQVFGTRGMFGRGAASEYEVKTSEAMQDLWLGFARNVARPEAAGWVEARTGGMLMLGASGGGPAVKVVNQTVVDEPCKQRGL</sequence>